<organism evidence="3 4">
    <name type="scientific">Pleurotus ostreatus</name>
    <name type="common">Oyster mushroom</name>
    <name type="synonym">White-rot fungus</name>
    <dbReference type="NCBI Taxonomy" id="5322"/>
    <lineage>
        <taxon>Eukaryota</taxon>
        <taxon>Fungi</taxon>
        <taxon>Dikarya</taxon>
        <taxon>Basidiomycota</taxon>
        <taxon>Agaricomycotina</taxon>
        <taxon>Agaricomycetes</taxon>
        <taxon>Agaricomycetidae</taxon>
        <taxon>Agaricales</taxon>
        <taxon>Pleurotineae</taxon>
        <taxon>Pleurotaceae</taxon>
        <taxon>Pleurotus</taxon>
    </lineage>
</organism>
<evidence type="ECO:0000256" key="1">
    <source>
        <dbReference type="SAM" id="MobiDB-lite"/>
    </source>
</evidence>
<feature type="region of interest" description="Disordered" evidence="1">
    <location>
        <begin position="174"/>
        <end position="212"/>
    </location>
</feature>
<gene>
    <name evidence="3" type="ORF">PC9H_005604</name>
</gene>
<name>A0A8H7DX71_PLEOS</name>
<feature type="region of interest" description="Disordered" evidence="1">
    <location>
        <begin position="605"/>
        <end position="691"/>
    </location>
</feature>
<dbReference type="EMBL" id="JACETU010000003">
    <property type="protein sequence ID" value="KAF7433643.1"/>
    <property type="molecule type" value="Genomic_DNA"/>
</dbReference>
<dbReference type="AlphaFoldDB" id="A0A8H7DX71"/>
<feature type="region of interest" description="Disordered" evidence="1">
    <location>
        <begin position="135"/>
        <end position="161"/>
    </location>
</feature>
<accession>A0A8H7DX71</accession>
<feature type="transmembrane region" description="Helical" evidence="2">
    <location>
        <begin position="521"/>
        <end position="553"/>
    </location>
</feature>
<reference evidence="3" key="1">
    <citation type="submission" date="2019-07" db="EMBL/GenBank/DDBJ databases">
        <authorList>
            <person name="Palmer J.M."/>
        </authorList>
    </citation>
    <scope>NUCLEOTIDE SEQUENCE</scope>
    <source>
        <strain evidence="3">PC9</strain>
    </source>
</reference>
<keyword evidence="2" id="KW-0812">Transmembrane</keyword>
<feature type="compositionally biased region" description="Low complexity" evidence="1">
    <location>
        <begin position="201"/>
        <end position="212"/>
    </location>
</feature>
<feature type="compositionally biased region" description="Polar residues" evidence="1">
    <location>
        <begin position="28"/>
        <end position="52"/>
    </location>
</feature>
<feature type="compositionally biased region" description="Low complexity" evidence="1">
    <location>
        <begin position="74"/>
        <end position="91"/>
    </location>
</feature>
<feature type="region of interest" description="Disordered" evidence="1">
    <location>
        <begin position="1"/>
        <end position="109"/>
    </location>
</feature>
<comment type="caution">
    <text evidence="3">The sequence shown here is derived from an EMBL/GenBank/DDBJ whole genome shotgun (WGS) entry which is preliminary data.</text>
</comment>
<evidence type="ECO:0000313" key="4">
    <source>
        <dbReference type="Proteomes" id="UP000623687"/>
    </source>
</evidence>
<feature type="compositionally biased region" description="Basic residues" evidence="1">
    <location>
        <begin position="639"/>
        <end position="650"/>
    </location>
</feature>
<dbReference type="RefSeq" id="XP_036633670.1">
    <property type="nucleotide sequence ID" value="XM_036775168.1"/>
</dbReference>
<keyword evidence="4" id="KW-1185">Reference proteome</keyword>
<keyword evidence="2" id="KW-1133">Transmembrane helix</keyword>
<feature type="compositionally biased region" description="Polar residues" evidence="1">
    <location>
        <begin position="135"/>
        <end position="146"/>
    </location>
</feature>
<protein>
    <submittedName>
        <fullName evidence="3">Uncharacterized protein</fullName>
    </submittedName>
</protein>
<dbReference type="VEuPathDB" id="FungiDB:PC9H_005604"/>
<dbReference type="OrthoDB" id="3062801at2759"/>
<dbReference type="GeneID" id="59375422"/>
<proteinExistence type="predicted"/>
<evidence type="ECO:0000313" key="3">
    <source>
        <dbReference type="EMBL" id="KAF7433643.1"/>
    </source>
</evidence>
<sequence>MSTNNDQVQGGMVPFPGAENHNPRGATSAFSVTPTARLSPANNTPQSVTPQGSPGAGGSRVLATESRSSSPKALTNSSSKESKLTSSDKLSALPASPPTRHRALRRSLDAPASTSLPAITNNELFKDASFTSLPANGTFPRQSSAEGGTPKQRISSESDRISLPTFHNVRQAFSRSGRASDPAGSPALHPNDLRSQKDLPSSRSASHSRSRAASPLRFLQNWAAGRRGFHIREEPFIPVDPFQAKFKFGIPDLCPSWCFFRDHPTDEEVGLDAEHRHFERLDYACEDTLPTCLPSRSSLEAAFRSASNFLTETLPRILYLYLLLRLPALYFSRVARIFRDAEVSKPDINRMCEGGLLGSGFVPHTDLAASGGAATELGRRGVGDPPASGALAAGVGYTAHISAAAAAVPVPLPYPEEWSTPLVSPALVRFKNSWEVFIDSLLREWKTLNLVSALLLSAIMTMFQVPDAAYDPITRTAALISMICALMSLTYGCIYIVRFGTMRSMYRASRWAEEARKTYTVIWWNAWILLAMPAVWLAWSLISFIVCILSFVWRTGSTLDPHERDPMTPRQILGPRIAITAILVLGLIYFVLIINTLKSYGTQKRRGEVAANAGATATGERVEGDANNSHNNFGERRGRERQRSHRRHRRQEGPHNMMRERGGPDASPGGNMSPPSAREARGPNSGNNVLGLGLIDVDEVKGVDDDPVKEGANVEVLEK</sequence>
<keyword evidence="2" id="KW-0472">Membrane</keyword>
<dbReference type="Proteomes" id="UP000623687">
    <property type="component" value="Unassembled WGS sequence"/>
</dbReference>
<feature type="transmembrane region" description="Helical" evidence="2">
    <location>
        <begin position="573"/>
        <end position="597"/>
    </location>
</feature>
<feature type="compositionally biased region" description="Basic and acidic residues" evidence="1">
    <location>
        <begin position="651"/>
        <end position="663"/>
    </location>
</feature>
<evidence type="ECO:0000256" key="2">
    <source>
        <dbReference type="SAM" id="Phobius"/>
    </source>
</evidence>
<feature type="transmembrane region" description="Helical" evidence="2">
    <location>
        <begin position="477"/>
        <end position="500"/>
    </location>
</feature>